<keyword evidence="3" id="KW-1185">Reference proteome</keyword>
<dbReference type="Proteomes" id="UP000887578">
    <property type="component" value="Unplaced"/>
</dbReference>
<protein>
    <submittedName>
        <fullName evidence="4">Uncharacterized protein</fullName>
    </submittedName>
</protein>
<feature type="chain" id="PRO_5037116490" evidence="2">
    <location>
        <begin position="21"/>
        <end position="115"/>
    </location>
</feature>
<organism evidence="3 4">
    <name type="scientific">Panagrolaimus davidi</name>
    <dbReference type="NCBI Taxonomy" id="227884"/>
    <lineage>
        <taxon>Eukaryota</taxon>
        <taxon>Metazoa</taxon>
        <taxon>Ecdysozoa</taxon>
        <taxon>Nematoda</taxon>
        <taxon>Chromadorea</taxon>
        <taxon>Rhabditida</taxon>
        <taxon>Tylenchina</taxon>
        <taxon>Panagrolaimomorpha</taxon>
        <taxon>Panagrolaimoidea</taxon>
        <taxon>Panagrolaimidae</taxon>
        <taxon>Panagrolaimus</taxon>
    </lineage>
</organism>
<evidence type="ECO:0000256" key="2">
    <source>
        <dbReference type="SAM" id="SignalP"/>
    </source>
</evidence>
<evidence type="ECO:0000256" key="1">
    <source>
        <dbReference type="SAM" id="MobiDB-lite"/>
    </source>
</evidence>
<dbReference type="AlphaFoldDB" id="A0A914PP06"/>
<proteinExistence type="predicted"/>
<reference evidence="4" key="1">
    <citation type="submission" date="2022-11" db="UniProtKB">
        <authorList>
            <consortium name="WormBaseParasite"/>
        </authorList>
    </citation>
    <scope>IDENTIFICATION</scope>
</reference>
<keyword evidence="2" id="KW-0732">Signal</keyword>
<feature type="region of interest" description="Disordered" evidence="1">
    <location>
        <begin position="40"/>
        <end position="60"/>
    </location>
</feature>
<accession>A0A914PP06</accession>
<evidence type="ECO:0000313" key="3">
    <source>
        <dbReference type="Proteomes" id="UP000887578"/>
    </source>
</evidence>
<dbReference type="WBParaSite" id="PDA_v2.g20261.t1">
    <property type="protein sequence ID" value="PDA_v2.g20261.t1"/>
    <property type="gene ID" value="PDA_v2.g20261"/>
</dbReference>
<evidence type="ECO:0000313" key="4">
    <source>
        <dbReference type="WBParaSite" id="PDA_v2.g20261.t1"/>
    </source>
</evidence>
<feature type="signal peptide" evidence="2">
    <location>
        <begin position="1"/>
        <end position="20"/>
    </location>
</feature>
<name>A0A914PP06_9BILA</name>
<sequence>MFKTVWIFVFLFVTVAFVASQEFGEDIVIDEDGAYPTTTVAAGAGGTTEAGGTSDSSPSGDCADEIADCKKTAYECNDPRYKPIMCSLCKPSKNPSKAGPGLKVRALMKIHKGKL</sequence>